<dbReference type="PANTHER" id="PTHR10880">
    <property type="entry name" value="MORTALITY FACTOR 4-LIKE PROTEIN"/>
    <property type="match status" value="1"/>
</dbReference>
<keyword evidence="5" id="KW-0539">Nucleus</keyword>
<keyword evidence="9" id="KW-1185">Reference proteome</keyword>
<sequence length="369" mass="42491">MPPKYKFLEGEKVLCYHGPLIYEAKLLKSSVTKDGKSTQYYIHYAGWNKNWDEWVPEDRVLKFNDENVKKQKETSLKHEQSKEGKQSSRKSSGSAKSSGRRSDFGKDKDKDKDSDSRASTPVALMERTPSRSSKAIANAPTPTSSNDSPVEAPRKRRGRAATEPSDDNESYTVKTEFNIKLPNELKMLLIDENEVIVKQKKLPTLPMSITVDKVFENYKEAIESGKIEGLHMESAVEVTKGIREYFNSAINLKLLYAWEKPQFEEKVPEDSNVLPSQLYGPYHLLRLLGLYHFTSFIPPNLIAYSNIFLFFSVKLGELMSYTHFDESSKELLTKHFRHFIQFLQSNISSLFNLNDYKDPPQDYQKKFNK</sequence>
<dbReference type="Gene3D" id="1.10.274.30">
    <property type="entry name" value="MRG domain"/>
    <property type="match status" value="1"/>
</dbReference>
<evidence type="ECO:0000256" key="4">
    <source>
        <dbReference type="ARBA" id="ARBA00023163"/>
    </source>
</evidence>
<comment type="subcellular location">
    <subcellularLocation>
        <location evidence="1">Nucleus</location>
    </subcellularLocation>
</comment>
<evidence type="ECO:0000313" key="8">
    <source>
        <dbReference type="EMBL" id="KAL3391511.1"/>
    </source>
</evidence>
<evidence type="ECO:0000256" key="5">
    <source>
        <dbReference type="ARBA" id="ARBA00023242"/>
    </source>
</evidence>
<dbReference type="InterPro" id="IPR026541">
    <property type="entry name" value="MRG_dom"/>
</dbReference>
<feature type="domain" description="Chromo" evidence="7">
    <location>
        <begin position="7"/>
        <end position="72"/>
    </location>
</feature>
<dbReference type="CDD" id="cd18983">
    <property type="entry name" value="CBD_MSL3_like"/>
    <property type="match status" value="1"/>
</dbReference>
<dbReference type="EMBL" id="JBJJXI010000109">
    <property type="protein sequence ID" value="KAL3391511.1"/>
    <property type="molecule type" value="Genomic_DNA"/>
</dbReference>
<dbReference type="PROSITE" id="PS51640">
    <property type="entry name" value="MRG"/>
    <property type="match status" value="1"/>
</dbReference>
<evidence type="ECO:0000256" key="6">
    <source>
        <dbReference type="SAM" id="MobiDB-lite"/>
    </source>
</evidence>
<dbReference type="SUPFAM" id="SSF54160">
    <property type="entry name" value="Chromo domain-like"/>
    <property type="match status" value="1"/>
</dbReference>
<dbReference type="PANTHER" id="PTHR10880:SF48">
    <property type="entry name" value="MORTALITY FACTOR 4 LIKE 2"/>
    <property type="match status" value="1"/>
</dbReference>
<dbReference type="Pfam" id="PF22732">
    <property type="entry name" value="MSL3_chromo-like"/>
    <property type="match status" value="1"/>
</dbReference>
<evidence type="ECO:0000256" key="2">
    <source>
        <dbReference type="ARBA" id="ARBA00022853"/>
    </source>
</evidence>
<keyword evidence="4" id="KW-0804">Transcription</keyword>
<dbReference type="Proteomes" id="UP001627154">
    <property type="component" value="Unassembled WGS sequence"/>
</dbReference>
<keyword evidence="2" id="KW-0156">Chromatin regulator</keyword>
<organism evidence="8 9">
    <name type="scientific">Trichogramma kaykai</name>
    <dbReference type="NCBI Taxonomy" id="54128"/>
    <lineage>
        <taxon>Eukaryota</taxon>
        <taxon>Metazoa</taxon>
        <taxon>Ecdysozoa</taxon>
        <taxon>Arthropoda</taxon>
        <taxon>Hexapoda</taxon>
        <taxon>Insecta</taxon>
        <taxon>Pterygota</taxon>
        <taxon>Neoptera</taxon>
        <taxon>Endopterygota</taxon>
        <taxon>Hymenoptera</taxon>
        <taxon>Apocrita</taxon>
        <taxon>Proctotrupomorpha</taxon>
        <taxon>Chalcidoidea</taxon>
        <taxon>Trichogrammatidae</taxon>
        <taxon>Trichogramma</taxon>
    </lineage>
</organism>
<dbReference type="InterPro" id="IPR038217">
    <property type="entry name" value="MRG_C_sf"/>
</dbReference>
<reference evidence="8 9" key="1">
    <citation type="journal article" date="2024" name="bioRxiv">
        <title>A reference genome for Trichogramma kaykai: A tiny desert-dwelling parasitoid wasp with competing sex-ratio distorters.</title>
        <authorList>
            <person name="Culotta J."/>
            <person name="Lindsey A.R."/>
        </authorList>
    </citation>
    <scope>NUCLEOTIDE SEQUENCE [LARGE SCALE GENOMIC DNA]</scope>
    <source>
        <strain evidence="8 9">KSX58</strain>
    </source>
</reference>
<proteinExistence type="predicted"/>
<dbReference type="InterPro" id="IPR016197">
    <property type="entry name" value="Chromo-like_dom_sf"/>
</dbReference>
<feature type="compositionally biased region" description="Basic and acidic residues" evidence="6">
    <location>
        <begin position="70"/>
        <end position="86"/>
    </location>
</feature>
<dbReference type="GO" id="GO:0006325">
    <property type="term" value="P:chromatin organization"/>
    <property type="evidence" value="ECO:0007669"/>
    <property type="project" value="UniProtKB-KW"/>
</dbReference>
<dbReference type="GO" id="GO:0005634">
    <property type="term" value="C:nucleus"/>
    <property type="evidence" value="ECO:0007669"/>
    <property type="project" value="UniProtKB-SubCell"/>
</dbReference>
<feature type="region of interest" description="Disordered" evidence="6">
    <location>
        <begin position="70"/>
        <end position="171"/>
    </location>
</feature>
<evidence type="ECO:0000259" key="7">
    <source>
        <dbReference type="SMART" id="SM00298"/>
    </source>
</evidence>
<feature type="compositionally biased region" description="Polar residues" evidence="6">
    <location>
        <begin position="130"/>
        <end position="148"/>
    </location>
</feature>
<accession>A0ABD2WG08</accession>
<dbReference type="PIRSF" id="PIRSF038133">
    <property type="entry name" value="HAT_Nua4_EAF3/MRG15"/>
    <property type="match status" value="1"/>
</dbReference>
<evidence type="ECO:0000256" key="3">
    <source>
        <dbReference type="ARBA" id="ARBA00023015"/>
    </source>
</evidence>
<gene>
    <name evidence="8" type="ORF">TKK_013830</name>
</gene>
<feature type="compositionally biased region" description="Basic and acidic residues" evidence="6">
    <location>
        <begin position="100"/>
        <end position="116"/>
    </location>
</feature>
<dbReference type="GO" id="GO:0005694">
    <property type="term" value="C:chromosome"/>
    <property type="evidence" value="ECO:0007669"/>
    <property type="project" value="UniProtKB-ARBA"/>
</dbReference>
<protein>
    <recommendedName>
        <fullName evidence="7">Chromo domain-containing protein</fullName>
    </recommendedName>
</protein>
<name>A0ABD2WG08_9HYME</name>
<dbReference type="Pfam" id="PF05712">
    <property type="entry name" value="MRG"/>
    <property type="match status" value="2"/>
</dbReference>
<keyword evidence="3" id="KW-0805">Transcription regulation</keyword>
<dbReference type="InterPro" id="IPR008676">
    <property type="entry name" value="MRG"/>
</dbReference>
<evidence type="ECO:0000313" key="9">
    <source>
        <dbReference type="Proteomes" id="UP001627154"/>
    </source>
</evidence>
<dbReference type="AlphaFoldDB" id="A0ABD2WG08"/>
<dbReference type="InterPro" id="IPR053820">
    <property type="entry name" value="MSL3_chromo-like"/>
</dbReference>
<comment type="caution">
    <text evidence="8">The sequence shown here is derived from an EMBL/GenBank/DDBJ whole genome shotgun (WGS) entry which is preliminary data.</text>
</comment>
<dbReference type="Gene3D" id="2.30.30.140">
    <property type="match status" value="1"/>
</dbReference>
<dbReference type="InterPro" id="IPR000953">
    <property type="entry name" value="Chromo/chromo_shadow_dom"/>
</dbReference>
<evidence type="ECO:0000256" key="1">
    <source>
        <dbReference type="ARBA" id="ARBA00004123"/>
    </source>
</evidence>
<dbReference type="SMART" id="SM00298">
    <property type="entry name" value="CHROMO"/>
    <property type="match status" value="1"/>
</dbReference>